<dbReference type="STRING" id="645134.A0A0L0HF20"/>
<protein>
    <recommendedName>
        <fullName evidence="9">EF-hand domain-containing protein</fullName>
    </recommendedName>
</protein>
<organism evidence="7 8">
    <name type="scientific">Spizellomyces punctatus (strain DAOM BR117)</name>
    <dbReference type="NCBI Taxonomy" id="645134"/>
    <lineage>
        <taxon>Eukaryota</taxon>
        <taxon>Fungi</taxon>
        <taxon>Fungi incertae sedis</taxon>
        <taxon>Chytridiomycota</taxon>
        <taxon>Chytridiomycota incertae sedis</taxon>
        <taxon>Chytridiomycetes</taxon>
        <taxon>Spizellomycetales</taxon>
        <taxon>Spizellomycetaceae</taxon>
        <taxon>Spizellomyces</taxon>
    </lineage>
</organism>
<dbReference type="GO" id="GO:0005737">
    <property type="term" value="C:cytoplasm"/>
    <property type="evidence" value="ECO:0007669"/>
    <property type="project" value="UniProtKB-SubCell"/>
</dbReference>
<evidence type="ECO:0000256" key="1">
    <source>
        <dbReference type="ARBA" id="ARBA00004496"/>
    </source>
</evidence>
<keyword evidence="4" id="KW-0677">Repeat</keyword>
<sequence>MYHHPSYNQPGAVPPLPPRRESDGRPPYVAFPSPGSQYGPAHSTTAPYPTPAYPTSTSSPYGFEKGYPHGDYRIPSNNVSYPSSTPTHSAHASFDSTKLAEIEKQLQQEREERRKLEDREVERIKSISLLENQLRSMKLDMDRTAERAGIVSQIESKLQFEQDEKRKLQDRLATTVQLESRLDHEQSERRRLEEQLASYPATIAELERKITLEKADKKTLEECVASMAALEPLLKAEQEEKHRLEKRLPEVESQLRASQKALTDLGIAKADMERNIESKNREIASLKKQLDPHSMDEQRKKLEDARLELEQLVKAKDDEISMLIDKLNHEAYERTAVTDQLHLLQMRYEPHPPPVGDDSVYTRPPPTQPLAVPKGVDHELWQLFVMVDPYQLKAINAVQLRDILVHGPWPALEYSTVQILYAIYDRSGTGFKFEQFNALWDLIHEWLGVFREFDHHQDETEFGHVDRKDLRNVLKKCGIVTPERSLTSLLTKGYQQEHPLGWDDFLRCAARLKIIMDMFQKIDMDKVLEHAVFSEMQFLIMHEMRRTTG</sequence>
<name>A0A0L0HF20_SPIPD</name>
<gene>
    <name evidence="7" type="ORF">SPPG_05078</name>
</gene>
<dbReference type="PANTHER" id="PTHR46212">
    <property type="entry name" value="PEFLIN"/>
    <property type="match status" value="1"/>
</dbReference>
<dbReference type="OrthoDB" id="186625at2759"/>
<dbReference type="VEuPathDB" id="FungiDB:SPPG_05078"/>
<dbReference type="RefSeq" id="XP_016607737.1">
    <property type="nucleotide sequence ID" value="XM_016753311.1"/>
</dbReference>
<dbReference type="AlphaFoldDB" id="A0A0L0HF20"/>
<dbReference type="eggNOG" id="KOG0037">
    <property type="taxonomic scope" value="Eukaryota"/>
</dbReference>
<keyword evidence="5" id="KW-0106">Calcium</keyword>
<accession>A0A0L0HF20</accession>
<dbReference type="InterPro" id="IPR011992">
    <property type="entry name" value="EF-hand-dom_pair"/>
</dbReference>
<comment type="subcellular location">
    <subcellularLocation>
        <location evidence="1">Cytoplasm</location>
    </subcellularLocation>
</comment>
<feature type="compositionally biased region" description="Polar residues" evidence="6">
    <location>
        <begin position="75"/>
        <end position="94"/>
    </location>
</feature>
<reference evidence="7 8" key="1">
    <citation type="submission" date="2009-08" db="EMBL/GenBank/DDBJ databases">
        <title>The Genome Sequence of Spizellomyces punctatus strain DAOM BR117.</title>
        <authorList>
            <consortium name="The Broad Institute Genome Sequencing Platform"/>
            <person name="Russ C."/>
            <person name="Cuomo C."/>
            <person name="Shea T."/>
            <person name="Young S.K."/>
            <person name="Zeng Q."/>
            <person name="Koehrsen M."/>
            <person name="Haas B."/>
            <person name="Borodovsky M."/>
            <person name="Guigo R."/>
            <person name="Alvarado L."/>
            <person name="Berlin A."/>
            <person name="Bochicchio J."/>
            <person name="Borenstein D."/>
            <person name="Chapman S."/>
            <person name="Chen Z."/>
            <person name="Engels R."/>
            <person name="Freedman E."/>
            <person name="Gellesch M."/>
            <person name="Goldberg J."/>
            <person name="Griggs A."/>
            <person name="Gujja S."/>
            <person name="Heiman D."/>
            <person name="Hepburn T."/>
            <person name="Howarth C."/>
            <person name="Jen D."/>
            <person name="Larson L."/>
            <person name="Lewis B."/>
            <person name="Mehta T."/>
            <person name="Park D."/>
            <person name="Pearson M."/>
            <person name="Roberts A."/>
            <person name="Saif S."/>
            <person name="Shenoy N."/>
            <person name="Sisk P."/>
            <person name="Stolte C."/>
            <person name="Sykes S."/>
            <person name="Thomson T."/>
            <person name="Walk T."/>
            <person name="White J."/>
            <person name="Yandava C."/>
            <person name="Burger G."/>
            <person name="Gray M.W."/>
            <person name="Holland P.W.H."/>
            <person name="King N."/>
            <person name="Lang F.B.F."/>
            <person name="Roger A.J."/>
            <person name="Ruiz-Trillo I."/>
            <person name="Lander E."/>
            <person name="Nusbaum C."/>
        </authorList>
    </citation>
    <scope>NUCLEOTIDE SEQUENCE [LARGE SCALE GENOMIC DNA]</scope>
    <source>
        <strain evidence="7 8">DAOM BR117</strain>
    </source>
</reference>
<feature type="compositionally biased region" description="Low complexity" evidence="6">
    <location>
        <begin position="40"/>
        <end position="61"/>
    </location>
</feature>
<evidence type="ECO:0000256" key="3">
    <source>
        <dbReference type="ARBA" id="ARBA00022723"/>
    </source>
</evidence>
<evidence type="ECO:0000313" key="8">
    <source>
        <dbReference type="Proteomes" id="UP000053201"/>
    </source>
</evidence>
<dbReference type="Gene3D" id="1.10.238.10">
    <property type="entry name" value="EF-hand"/>
    <property type="match status" value="1"/>
</dbReference>
<dbReference type="PANTHER" id="PTHR46212:SF3">
    <property type="entry name" value="GH27120P"/>
    <property type="match status" value="1"/>
</dbReference>
<proteinExistence type="predicted"/>
<keyword evidence="2" id="KW-0963">Cytoplasm</keyword>
<evidence type="ECO:0000256" key="6">
    <source>
        <dbReference type="SAM" id="MobiDB-lite"/>
    </source>
</evidence>
<dbReference type="InParanoid" id="A0A0L0HF20"/>
<feature type="region of interest" description="Disordered" evidence="6">
    <location>
        <begin position="1"/>
        <end position="94"/>
    </location>
</feature>
<dbReference type="SUPFAM" id="SSF47473">
    <property type="entry name" value="EF-hand"/>
    <property type="match status" value="1"/>
</dbReference>
<evidence type="ECO:0008006" key="9">
    <source>
        <dbReference type="Google" id="ProtNLM"/>
    </source>
</evidence>
<keyword evidence="8" id="KW-1185">Reference proteome</keyword>
<keyword evidence="3" id="KW-0479">Metal-binding</keyword>
<dbReference type="GeneID" id="27688487"/>
<dbReference type="Proteomes" id="UP000053201">
    <property type="component" value="Unassembled WGS sequence"/>
</dbReference>
<dbReference type="InterPro" id="IPR051426">
    <property type="entry name" value="Peflin/Sorcin_CaBP"/>
</dbReference>
<evidence type="ECO:0000256" key="2">
    <source>
        <dbReference type="ARBA" id="ARBA00022490"/>
    </source>
</evidence>
<evidence type="ECO:0000256" key="4">
    <source>
        <dbReference type="ARBA" id="ARBA00022737"/>
    </source>
</evidence>
<dbReference type="GO" id="GO:0046872">
    <property type="term" value="F:metal ion binding"/>
    <property type="evidence" value="ECO:0007669"/>
    <property type="project" value="UniProtKB-KW"/>
</dbReference>
<dbReference type="EMBL" id="KQ257457">
    <property type="protein sequence ID" value="KNC99697.1"/>
    <property type="molecule type" value="Genomic_DNA"/>
</dbReference>
<evidence type="ECO:0000256" key="5">
    <source>
        <dbReference type="ARBA" id="ARBA00022837"/>
    </source>
</evidence>
<evidence type="ECO:0000313" key="7">
    <source>
        <dbReference type="EMBL" id="KNC99697.1"/>
    </source>
</evidence>